<accession>A0A1F5TMV5</accession>
<dbReference type="Proteomes" id="UP000177579">
    <property type="component" value="Unassembled WGS sequence"/>
</dbReference>
<comment type="caution">
    <text evidence="1">The sequence shown here is derived from an EMBL/GenBank/DDBJ whole genome shotgun (WGS) entry which is preliminary data.</text>
</comment>
<gene>
    <name evidence="1" type="ORF">A2531_06560</name>
</gene>
<proteinExistence type="predicted"/>
<evidence type="ECO:0000313" key="1">
    <source>
        <dbReference type="EMBL" id="OGF40177.1"/>
    </source>
</evidence>
<dbReference type="AlphaFoldDB" id="A0A1F5TMV5"/>
<reference evidence="1 2" key="1">
    <citation type="journal article" date="2016" name="Nat. Commun.">
        <title>Thousands of microbial genomes shed light on interconnected biogeochemical processes in an aquifer system.</title>
        <authorList>
            <person name="Anantharaman K."/>
            <person name="Brown C.T."/>
            <person name="Hug L.A."/>
            <person name="Sharon I."/>
            <person name="Castelle C.J."/>
            <person name="Probst A.J."/>
            <person name="Thomas B.C."/>
            <person name="Singh A."/>
            <person name="Wilkins M.J."/>
            <person name="Karaoz U."/>
            <person name="Brodie E.L."/>
            <person name="Williams K.H."/>
            <person name="Hubbard S.S."/>
            <person name="Banfield J.F."/>
        </authorList>
    </citation>
    <scope>NUCLEOTIDE SEQUENCE [LARGE SCALE GENOMIC DNA]</scope>
</reference>
<organism evidence="1 2">
    <name type="scientific">Candidatus Falkowbacteria bacterium RIFOXYD2_FULL_34_120</name>
    <dbReference type="NCBI Taxonomy" id="1798007"/>
    <lineage>
        <taxon>Bacteria</taxon>
        <taxon>Candidatus Falkowiibacteriota</taxon>
    </lineage>
</organism>
<name>A0A1F5TMV5_9BACT</name>
<evidence type="ECO:0000313" key="2">
    <source>
        <dbReference type="Proteomes" id="UP000177579"/>
    </source>
</evidence>
<protein>
    <submittedName>
        <fullName evidence="1">Uncharacterized protein</fullName>
    </submittedName>
</protein>
<sequence length="260" mass="29372">MKSDEAIVYAWAVFDQKNIGGRALPSSMDRYDQEYGWGAEDFEMAAGGELVNFFTLGINAFFLEENRDVPIAVRMNKMSNKCTGEGPIVSGFPADAMIFYRLGNKLIDVSLCGIYNTLTGGLLSKFPTFDQELLDYKSSCIFFTQYYMRESGVNYIDLEKGIRDGNFVVQKATGEQSEKMFFKPSGCLNKIKEQTFKSQPFKVNDQTFTIANTKMRDWYHVDKSAIIDGSGKTVIKGRPLRYIVDAIGFPKIFLPNLNLK</sequence>
<dbReference type="EMBL" id="MFGO01000035">
    <property type="protein sequence ID" value="OGF40177.1"/>
    <property type="molecule type" value="Genomic_DNA"/>
</dbReference>